<accession>A0A5E6ZTZ3</accession>
<dbReference type="RefSeq" id="WP_150796310.1">
    <property type="nucleotide sequence ID" value="NZ_CABVHU010000001.1"/>
</dbReference>
<sequence length="98" mass="11080">MKPSTPLEYVDKALAITMDRRDSCPQLPVYTSLINQLMYVRSVFDGTERDKSRLHDLTLGIIGAKEFEDTDAELARALMDVYYIAEQSANGLKIILPK</sequence>
<reference evidence="2 3" key="1">
    <citation type="submission" date="2019-09" db="EMBL/GenBank/DDBJ databases">
        <authorList>
            <person name="Chandra G."/>
            <person name="Truman W A."/>
        </authorList>
    </citation>
    <scope>NUCLEOTIDE SEQUENCE [LARGE SCALE GENOMIC DNA]</scope>
    <source>
        <strain evidence="2">PS833</strain>
    </source>
</reference>
<evidence type="ECO:0000259" key="1">
    <source>
        <dbReference type="Pfam" id="PF18660"/>
    </source>
</evidence>
<dbReference type="Proteomes" id="UP000409037">
    <property type="component" value="Unassembled WGS sequence"/>
</dbReference>
<dbReference type="OrthoDB" id="6937479at2"/>
<evidence type="ECO:0000313" key="3">
    <source>
        <dbReference type="Proteomes" id="UP000409037"/>
    </source>
</evidence>
<name>A0A5E6ZTZ3_PSEFL</name>
<gene>
    <name evidence="2" type="ORF">PS833_00347</name>
</gene>
<dbReference type="AlphaFoldDB" id="A0A5E6ZTZ3"/>
<feature type="domain" description="Tsi6" evidence="1">
    <location>
        <begin position="5"/>
        <end position="87"/>
    </location>
</feature>
<proteinExistence type="predicted"/>
<evidence type="ECO:0000313" key="2">
    <source>
        <dbReference type="EMBL" id="VVN69990.1"/>
    </source>
</evidence>
<dbReference type="InterPro" id="IPR040818">
    <property type="entry name" value="Tsi6"/>
</dbReference>
<dbReference type="Pfam" id="PF18660">
    <property type="entry name" value="Tsi6"/>
    <property type="match status" value="1"/>
</dbReference>
<organism evidence="2 3">
    <name type="scientific">Pseudomonas fluorescens</name>
    <dbReference type="NCBI Taxonomy" id="294"/>
    <lineage>
        <taxon>Bacteria</taxon>
        <taxon>Pseudomonadati</taxon>
        <taxon>Pseudomonadota</taxon>
        <taxon>Gammaproteobacteria</taxon>
        <taxon>Pseudomonadales</taxon>
        <taxon>Pseudomonadaceae</taxon>
        <taxon>Pseudomonas</taxon>
    </lineage>
</organism>
<dbReference type="EMBL" id="CABVHU010000001">
    <property type="protein sequence ID" value="VVN69990.1"/>
    <property type="molecule type" value="Genomic_DNA"/>
</dbReference>
<protein>
    <recommendedName>
        <fullName evidence="1">Tsi6 domain-containing protein</fullName>
    </recommendedName>
</protein>